<accession>Q10EN1</accession>
<feature type="region of interest" description="Disordered" evidence="1">
    <location>
        <begin position="19"/>
        <end position="145"/>
    </location>
</feature>
<name>Q10EN1_ORYSJ</name>
<organism evidence="2">
    <name type="scientific">Oryza sativa subsp. japonica</name>
    <name type="common">Rice</name>
    <dbReference type="NCBI Taxonomy" id="39947"/>
    <lineage>
        <taxon>Eukaryota</taxon>
        <taxon>Viridiplantae</taxon>
        <taxon>Streptophyta</taxon>
        <taxon>Embryophyta</taxon>
        <taxon>Tracheophyta</taxon>
        <taxon>Spermatophyta</taxon>
        <taxon>Magnoliopsida</taxon>
        <taxon>Liliopsida</taxon>
        <taxon>Poales</taxon>
        <taxon>Poaceae</taxon>
        <taxon>BOP clade</taxon>
        <taxon>Oryzoideae</taxon>
        <taxon>Oryzeae</taxon>
        <taxon>Oryzinae</taxon>
        <taxon>Oryza</taxon>
        <taxon>Oryza sativa</taxon>
    </lineage>
</organism>
<feature type="compositionally biased region" description="Low complexity" evidence="1">
    <location>
        <begin position="65"/>
        <end position="86"/>
    </location>
</feature>
<dbReference type="InterPro" id="IPR024882">
    <property type="entry name" value="NUP58/p45/49"/>
</dbReference>
<dbReference type="PANTHER" id="PTHR13437">
    <property type="entry name" value="NUCLEOPORIN P58/P45 NUCLEOPORIN-LIKE PROTEIN 1"/>
    <property type="match status" value="1"/>
</dbReference>
<dbReference type="GO" id="GO:0008139">
    <property type="term" value="F:nuclear localization sequence binding"/>
    <property type="evidence" value="ECO:0007669"/>
    <property type="project" value="InterPro"/>
</dbReference>
<sequence length="674" mass="74482">MSRFRVVEDEAEADLQALARRFSFSSSSSPSPSPSPPSSSRKPPLPPRRSPQKRPGLPTIPENGPPAGMATATATPKRTRTPTSTCAPPPPPHARHAPMTGQTPVAGSRSSRPPRGRGQMEVDSPQPSRALHTPPTGQRQVTRHPPPAARTMFQESPVASVSPPQQQQVAVPVSAALREFERRRAAAAAEAALRQLQLQVWEAARQQSQQLRLYTVEGRAAGYGTKWVELHPQSQELLLHIEYGLLRILDLLLGDWGDVHRVLHFWGNPSWGSLSRLPCIFPFFRNKMREYKHESDLLDQCSRLYDPSVSSRSFELYATQISQEIGSTSTIMDREMVSIRSLMAVVEEMMRNTDSAIRSYQKLRPNFIRRYSGTANTGFAHHAGPSGAPTYFNQPSAIVPTFDFYSGVAMRPSPFMQHTVSKFENRLEECSRMVGELEQLIQIKNDKNYSNAFESLSTVVPNVYDYLIHVATQIHSEVVQFKFVIKVVKVENLHQYAEVMRTHYRNAWRLMGDCSDPFLEADRREAAKQEATARIVHPTGVDVSVLASQPLQLSSPTGVTSSSTRAILRTPLSALPWFSIQTSPAPSPSPFSSSGSMLQPTPFGSASTLALGSTPARFASSALGGTSLFRTPPGDALVFQTYSTQSVNCDYCTILSLTMPEKCQPTLTKSVTRQ</sequence>
<evidence type="ECO:0000313" key="2">
    <source>
        <dbReference type="EMBL" id="ABF99044.1"/>
    </source>
</evidence>
<dbReference type="GO" id="GO:0005643">
    <property type="term" value="C:nuclear pore"/>
    <property type="evidence" value="ECO:0007669"/>
    <property type="project" value="InterPro"/>
</dbReference>
<gene>
    <name evidence="2" type="ordered locus">LOC_Os03g55660</name>
</gene>
<reference evidence="2" key="2">
    <citation type="submission" date="2006-06" db="EMBL/GenBank/DDBJ databases">
        <authorList>
            <person name="Buell R."/>
            <person name="Wing R.A."/>
            <person name="McCombie W.A."/>
            <person name="Ouyang S."/>
        </authorList>
    </citation>
    <scope>NUCLEOTIDE SEQUENCE</scope>
</reference>
<dbReference type="EMBL" id="DP000009">
    <property type="protein sequence ID" value="ABF99044.1"/>
    <property type="molecule type" value="Genomic_DNA"/>
</dbReference>
<dbReference type="AlphaFoldDB" id="Q10EN1"/>
<feature type="compositionally biased region" description="Low complexity" evidence="1">
    <location>
        <begin position="19"/>
        <end position="30"/>
    </location>
</feature>
<feature type="compositionally biased region" description="Low complexity" evidence="1">
    <location>
        <begin position="107"/>
        <end position="117"/>
    </location>
</feature>
<proteinExistence type="predicted"/>
<dbReference type="GO" id="GO:0017056">
    <property type="term" value="F:structural constituent of nuclear pore"/>
    <property type="evidence" value="ECO:0007669"/>
    <property type="project" value="InterPro"/>
</dbReference>
<protein>
    <submittedName>
        <fullName evidence="2">Nucleoporin, putative, expressed</fullName>
    </submittedName>
</protein>
<evidence type="ECO:0000256" key="1">
    <source>
        <dbReference type="SAM" id="MobiDB-lite"/>
    </source>
</evidence>
<feature type="compositionally biased region" description="Pro residues" evidence="1">
    <location>
        <begin position="31"/>
        <end position="49"/>
    </location>
</feature>
<dbReference type="PANTHER" id="PTHR13437:SF6">
    <property type="entry name" value="DUF632 DOMAIN-CONTAINING PROTEIN"/>
    <property type="match status" value="1"/>
</dbReference>
<dbReference type="Gene3D" id="6.10.140.1350">
    <property type="match status" value="1"/>
</dbReference>
<dbReference type="HOGENOM" id="CLU_026411_0_0_1"/>
<reference evidence="2" key="1">
    <citation type="journal article" date="2005" name="Genome Res.">
        <title>Sequence, annotation, and analysis of synteny between rice chromosome 3 and diverged grass species.</title>
        <authorList>
            <consortium name="Rice Chromosome 3 Sequencing Consortium"/>
            <person name="Buell C.R."/>
            <person name="Yuan Q."/>
            <person name="Ouyang S."/>
            <person name="Liu J."/>
            <person name="Zhu W."/>
            <person name="Wang A."/>
            <person name="Maiti R."/>
            <person name="Haas B."/>
            <person name="Wortman J."/>
            <person name="Pertea M."/>
            <person name="Jones K.M."/>
            <person name="Kim M."/>
            <person name="Overton L."/>
            <person name="Tsitrin T."/>
            <person name="Fadrosh D."/>
            <person name="Bera J."/>
            <person name="Weaver B."/>
            <person name="Jin S."/>
            <person name="Johri S."/>
            <person name="Reardon M."/>
            <person name="Webb K."/>
            <person name="Hill J."/>
            <person name="Moffat K."/>
            <person name="Tallon L."/>
            <person name="Van Aken S."/>
            <person name="Lewis M."/>
            <person name="Utterback T."/>
            <person name="Feldblyum T."/>
            <person name="Zismann V."/>
            <person name="Iobst S."/>
            <person name="Hsiao J."/>
            <person name="de Vazeille A.R."/>
            <person name="Salzberg S.L."/>
            <person name="White O."/>
            <person name="Fraser C."/>
            <person name="Yu Y."/>
            <person name="Kim H."/>
            <person name="Rambo T."/>
            <person name="Currie J."/>
            <person name="Collura K."/>
            <person name="Kernodle-Thompson S."/>
            <person name="Wei F."/>
            <person name="Kudrna K."/>
            <person name="Ammiraju J.S."/>
            <person name="Luo M."/>
            <person name="Goicoechea J.L."/>
            <person name="Wing R.A."/>
            <person name="Henry D."/>
            <person name="Oates R."/>
            <person name="Palmer M."/>
            <person name="Pries G."/>
            <person name="Saski C."/>
            <person name="Simmons J."/>
            <person name="Soderlund C."/>
            <person name="Nelson W."/>
            <person name="de la Bastide M."/>
            <person name="Spiegel L."/>
            <person name="Nascimento L."/>
            <person name="Huang E."/>
            <person name="Preston R."/>
            <person name="Zutavern T."/>
            <person name="Palmer L."/>
            <person name="O'Shaughnessy A."/>
            <person name="Dike S."/>
            <person name="McCombie W.R."/>
            <person name="Minx P."/>
            <person name="Cordum H."/>
            <person name="Wilson R."/>
            <person name="Jin W."/>
            <person name="Lee H.R."/>
            <person name="Jiang J."/>
            <person name="Jackson S."/>
        </authorList>
    </citation>
    <scope>NUCLEOTIDE SEQUENCE [LARGE SCALE GENOMIC DNA]</scope>
</reference>